<feature type="domain" description="GGDEF" evidence="3">
    <location>
        <begin position="234"/>
        <end position="365"/>
    </location>
</feature>
<reference evidence="5 6" key="1">
    <citation type="submission" date="2009-02" db="EMBL/GenBank/DDBJ databases">
        <title>Sequencing of the draft genome and assembly of Dethiobacter alkaliphilus AHT 1.</title>
        <authorList>
            <consortium name="US DOE Joint Genome Institute (JGI-PGF)"/>
            <person name="Lucas S."/>
            <person name="Copeland A."/>
            <person name="Lapidus A."/>
            <person name="Glavina del Rio T."/>
            <person name="Dalin E."/>
            <person name="Tice H."/>
            <person name="Bruce D."/>
            <person name="Goodwin L."/>
            <person name="Pitluck S."/>
            <person name="Larimer F."/>
            <person name="Land M.L."/>
            <person name="Hauser L."/>
            <person name="Muyzer G."/>
        </authorList>
    </citation>
    <scope>NUCLEOTIDE SEQUENCE [LARGE SCALE GENOMIC DNA]</scope>
    <source>
        <strain evidence="5 6">AHT 1</strain>
    </source>
</reference>
<sequence>MKKRINPYALRITAYYVLIAGLWIFFSDRLLALMVVDPDLQNDLQTYKGLFFVSLTGLLLFWELSRSLNIRLHNEQQLLSSNNKLSALIEASPLAIITLDKDGRVMSWNPAAETMFGWKEHEVLGHLNPIVPEDKVLEFRQLQAQVKKGGSVSGAEVRRQRKDGSLCEVSLSTAAVHNEQGEVTGFVSFIADITEQKQKEEQLRFLSLHDALTGIYNRTYFEQEMRRLESGRFPRVGMIVCDLDGLKLYNDSLGHDVGDSLLQAAAQIIKSCFRESDVVARIGGDEFAVLLPDTDLNAVENACERIGKGIARYNEENGKLYLSMSIGFAVSEEPVKIAELFKEADNNMYAEKLRRNENVRNATTHILLKALTTRDFIGDGHGERMEDMVTDFAQSVKIPESRLDDIRMFARYHDIGKVGISESLLMKPEILGGGELEEVRRHSEIGHRIALSAPDIAHLAEWILKHHEWWDGSGYPLGLKGKDIPLECRLLAIVDAYDALTSKRPYRQPLSSEEAFRELRDFAGRQFDPKLVEAFIEMMQARDCKKVPIEI</sequence>
<dbReference type="CDD" id="cd01949">
    <property type="entry name" value="GGDEF"/>
    <property type="match status" value="1"/>
</dbReference>
<dbReference type="Pfam" id="PF00990">
    <property type="entry name" value="GGDEF"/>
    <property type="match status" value="1"/>
</dbReference>
<dbReference type="Gene3D" id="1.10.3210.10">
    <property type="entry name" value="Hypothetical protein af1432"/>
    <property type="match status" value="1"/>
</dbReference>
<dbReference type="Proteomes" id="UP000006443">
    <property type="component" value="Unassembled WGS sequence"/>
</dbReference>
<dbReference type="InterPro" id="IPR035965">
    <property type="entry name" value="PAS-like_dom_sf"/>
</dbReference>
<dbReference type="SUPFAM" id="SSF55785">
    <property type="entry name" value="PYP-like sensor domain (PAS domain)"/>
    <property type="match status" value="1"/>
</dbReference>
<proteinExistence type="predicted"/>
<comment type="caution">
    <text evidence="5">The sequence shown here is derived from an EMBL/GenBank/DDBJ whole genome shotgun (WGS) entry which is preliminary data.</text>
</comment>
<dbReference type="PROSITE" id="PS50112">
    <property type="entry name" value="PAS"/>
    <property type="match status" value="1"/>
</dbReference>
<accession>C0GHW2</accession>
<evidence type="ECO:0000259" key="1">
    <source>
        <dbReference type="PROSITE" id="PS50112"/>
    </source>
</evidence>
<dbReference type="SMART" id="SM00086">
    <property type="entry name" value="PAC"/>
    <property type="match status" value="1"/>
</dbReference>
<feature type="domain" description="HD-GYP" evidence="4">
    <location>
        <begin position="356"/>
        <end position="551"/>
    </location>
</feature>
<dbReference type="InterPro" id="IPR003607">
    <property type="entry name" value="HD/PDEase_dom"/>
</dbReference>
<dbReference type="InterPro" id="IPR029787">
    <property type="entry name" value="Nucleotide_cyclase"/>
</dbReference>
<dbReference type="EMBL" id="ACJM01000010">
    <property type="protein sequence ID" value="EEG77036.1"/>
    <property type="molecule type" value="Genomic_DNA"/>
</dbReference>
<dbReference type="Pfam" id="PF13487">
    <property type="entry name" value="HD_5"/>
    <property type="match status" value="1"/>
</dbReference>
<feature type="domain" description="PAS" evidence="1">
    <location>
        <begin position="81"/>
        <end position="125"/>
    </location>
</feature>
<dbReference type="PANTHER" id="PTHR43155:SF2">
    <property type="entry name" value="CYCLIC DI-GMP PHOSPHODIESTERASE PA4108"/>
    <property type="match status" value="1"/>
</dbReference>
<dbReference type="CDD" id="cd00130">
    <property type="entry name" value="PAS"/>
    <property type="match status" value="1"/>
</dbReference>
<dbReference type="InterPro" id="IPR037522">
    <property type="entry name" value="HD_GYP_dom"/>
</dbReference>
<dbReference type="PROSITE" id="PS51832">
    <property type="entry name" value="HD_GYP"/>
    <property type="match status" value="1"/>
</dbReference>
<dbReference type="CDD" id="cd00077">
    <property type="entry name" value="HDc"/>
    <property type="match status" value="1"/>
</dbReference>
<dbReference type="NCBIfam" id="TIGR00254">
    <property type="entry name" value="GGDEF"/>
    <property type="match status" value="1"/>
</dbReference>
<dbReference type="SMART" id="SM00267">
    <property type="entry name" value="GGDEF"/>
    <property type="match status" value="1"/>
</dbReference>
<evidence type="ECO:0000259" key="2">
    <source>
        <dbReference type="PROSITE" id="PS50113"/>
    </source>
</evidence>
<dbReference type="PANTHER" id="PTHR43155">
    <property type="entry name" value="CYCLIC DI-GMP PHOSPHODIESTERASE PA4108-RELATED"/>
    <property type="match status" value="1"/>
</dbReference>
<dbReference type="Gene3D" id="3.30.70.270">
    <property type="match status" value="1"/>
</dbReference>
<dbReference type="RefSeq" id="WP_008517204.1">
    <property type="nucleotide sequence ID" value="NZ_ACJM01000010.1"/>
</dbReference>
<dbReference type="InterPro" id="IPR013767">
    <property type="entry name" value="PAS_fold"/>
</dbReference>
<dbReference type="GO" id="GO:0016787">
    <property type="term" value="F:hydrolase activity"/>
    <property type="evidence" value="ECO:0007669"/>
    <property type="project" value="UniProtKB-KW"/>
</dbReference>
<dbReference type="SMART" id="SM00091">
    <property type="entry name" value="PAS"/>
    <property type="match status" value="1"/>
</dbReference>
<dbReference type="InterPro" id="IPR000700">
    <property type="entry name" value="PAS-assoc_C"/>
</dbReference>
<dbReference type="OrthoDB" id="9798833at2"/>
<dbReference type="NCBIfam" id="TIGR00229">
    <property type="entry name" value="sensory_box"/>
    <property type="match status" value="1"/>
</dbReference>
<dbReference type="InterPro" id="IPR000014">
    <property type="entry name" value="PAS"/>
</dbReference>
<dbReference type="GO" id="GO:0006355">
    <property type="term" value="P:regulation of DNA-templated transcription"/>
    <property type="evidence" value="ECO:0007669"/>
    <property type="project" value="InterPro"/>
</dbReference>
<dbReference type="SUPFAM" id="SSF109604">
    <property type="entry name" value="HD-domain/PDEase-like"/>
    <property type="match status" value="1"/>
</dbReference>
<evidence type="ECO:0000313" key="6">
    <source>
        <dbReference type="Proteomes" id="UP000006443"/>
    </source>
</evidence>
<dbReference type="STRING" id="555088.DealDRAFT_2071"/>
<evidence type="ECO:0000313" key="5">
    <source>
        <dbReference type="EMBL" id="EEG77036.1"/>
    </source>
</evidence>
<evidence type="ECO:0000259" key="3">
    <source>
        <dbReference type="PROSITE" id="PS50887"/>
    </source>
</evidence>
<protein>
    <submittedName>
        <fullName evidence="5">Diguanylate cyclase and metal dependent phosphohydrolase</fullName>
    </submittedName>
</protein>
<dbReference type="eggNOG" id="COG3437">
    <property type="taxonomic scope" value="Bacteria"/>
</dbReference>
<dbReference type="Gene3D" id="3.30.450.20">
    <property type="entry name" value="PAS domain"/>
    <property type="match status" value="1"/>
</dbReference>
<dbReference type="AlphaFoldDB" id="C0GHW2"/>
<organism evidence="5 6">
    <name type="scientific">Dethiobacter alkaliphilus AHT 1</name>
    <dbReference type="NCBI Taxonomy" id="555088"/>
    <lineage>
        <taxon>Bacteria</taxon>
        <taxon>Bacillati</taxon>
        <taxon>Bacillota</taxon>
        <taxon>Dethiobacteria</taxon>
        <taxon>Dethiobacterales</taxon>
        <taxon>Dethiobacteraceae</taxon>
        <taxon>Dethiobacter</taxon>
    </lineage>
</organism>
<feature type="domain" description="PAC" evidence="2">
    <location>
        <begin position="153"/>
        <end position="205"/>
    </location>
</feature>
<dbReference type="InterPro" id="IPR043128">
    <property type="entry name" value="Rev_trsase/Diguanyl_cyclase"/>
</dbReference>
<dbReference type="Pfam" id="PF00989">
    <property type="entry name" value="PAS"/>
    <property type="match status" value="1"/>
</dbReference>
<dbReference type="eggNOG" id="COG3829">
    <property type="taxonomic scope" value="Bacteria"/>
</dbReference>
<gene>
    <name evidence="5" type="ORF">DealDRAFT_2071</name>
</gene>
<dbReference type="SUPFAM" id="SSF55073">
    <property type="entry name" value="Nucleotide cyclase"/>
    <property type="match status" value="1"/>
</dbReference>
<keyword evidence="6" id="KW-1185">Reference proteome</keyword>
<evidence type="ECO:0000259" key="4">
    <source>
        <dbReference type="PROSITE" id="PS51832"/>
    </source>
</evidence>
<dbReference type="PROSITE" id="PS50113">
    <property type="entry name" value="PAC"/>
    <property type="match status" value="1"/>
</dbReference>
<dbReference type="SMART" id="SM00471">
    <property type="entry name" value="HDc"/>
    <property type="match status" value="1"/>
</dbReference>
<keyword evidence="5" id="KW-0378">Hydrolase</keyword>
<name>C0GHW2_DETAL</name>
<dbReference type="PROSITE" id="PS50887">
    <property type="entry name" value="GGDEF"/>
    <property type="match status" value="1"/>
</dbReference>
<dbReference type="InterPro" id="IPR000160">
    <property type="entry name" value="GGDEF_dom"/>
</dbReference>
<dbReference type="InterPro" id="IPR001610">
    <property type="entry name" value="PAC"/>
</dbReference>